<dbReference type="AlphaFoldDB" id="A0AAD3Y943"/>
<proteinExistence type="predicted"/>
<evidence type="ECO:0000313" key="2">
    <source>
        <dbReference type="Proteomes" id="UP001279734"/>
    </source>
</evidence>
<accession>A0AAD3Y943</accession>
<comment type="caution">
    <text evidence="1">The sequence shown here is derived from an EMBL/GenBank/DDBJ whole genome shotgun (WGS) entry which is preliminary data.</text>
</comment>
<protein>
    <submittedName>
        <fullName evidence="1">Uncharacterized protein</fullName>
    </submittedName>
</protein>
<sequence>MILVNSCTTDYDALDSSALSCSLPLSIWSLVTKGRRMNYLLVGLINGGNEWPAACLIANATEVGGFLDCEGKIFLWVSSACRRPSEKLLAYGDSVSSQADAHCYGPRGLSYAVSLVYLRLNAYLVVVLGDFFEMDGFWVGLNGPLICLKYLCGFLQSRYPAGL</sequence>
<gene>
    <name evidence="1" type="ORF">Nepgr_033735</name>
</gene>
<reference evidence="1" key="1">
    <citation type="submission" date="2023-05" db="EMBL/GenBank/DDBJ databases">
        <title>Nepenthes gracilis genome sequencing.</title>
        <authorList>
            <person name="Fukushima K."/>
        </authorList>
    </citation>
    <scope>NUCLEOTIDE SEQUENCE</scope>
    <source>
        <strain evidence="1">SING2019-196</strain>
    </source>
</reference>
<dbReference type="Proteomes" id="UP001279734">
    <property type="component" value="Unassembled WGS sequence"/>
</dbReference>
<evidence type="ECO:0000313" key="1">
    <source>
        <dbReference type="EMBL" id="GMH31891.1"/>
    </source>
</evidence>
<keyword evidence="2" id="KW-1185">Reference proteome</keyword>
<organism evidence="1 2">
    <name type="scientific">Nepenthes gracilis</name>
    <name type="common">Slender pitcher plant</name>
    <dbReference type="NCBI Taxonomy" id="150966"/>
    <lineage>
        <taxon>Eukaryota</taxon>
        <taxon>Viridiplantae</taxon>
        <taxon>Streptophyta</taxon>
        <taxon>Embryophyta</taxon>
        <taxon>Tracheophyta</taxon>
        <taxon>Spermatophyta</taxon>
        <taxon>Magnoliopsida</taxon>
        <taxon>eudicotyledons</taxon>
        <taxon>Gunneridae</taxon>
        <taxon>Pentapetalae</taxon>
        <taxon>Caryophyllales</taxon>
        <taxon>Nepenthaceae</taxon>
        <taxon>Nepenthes</taxon>
    </lineage>
</organism>
<dbReference type="EMBL" id="BSYO01000043">
    <property type="protein sequence ID" value="GMH31891.1"/>
    <property type="molecule type" value="Genomic_DNA"/>
</dbReference>
<name>A0AAD3Y943_NEPGR</name>